<dbReference type="InterPro" id="IPR005119">
    <property type="entry name" value="LysR_subst-bd"/>
</dbReference>
<organism evidence="6">
    <name type="scientific">mine drainage metagenome</name>
    <dbReference type="NCBI Taxonomy" id="410659"/>
    <lineage>
        <taxon>unclassified sequences</taxon>
        <taxon>metagenomes</taxon>
        <taxon>ecological metagenomes</taxon>
    </lineage>
</organism>
<comment type="similarity">
    <text evidence="1">Belongs to the LysR transcriptional regulatory family.</text>
</comment>
<dbReference type="EMBL" id="MLJW01000099">
    <property type="protein sequence ID" value="OIR00069.1"/>
    <property type="molecule type" value="Genomic_DNA"/>
</dbReference>
<evidence type="ECO:0000256" key="4">
    <source>
        <dbReference type="ARBA" id="ARBA00023163"/>
    </source>
</evidence>
<feature type="domain" description="HTH lysR-type" evidence="5">
    <location>
        <begin position="6"/>
        <end position="63"/>
    </location>
</feature>
<accession>A0A1J5S761</accession>
<dbReference type="PANTHER" id="PTHR30126">
    <property type="entry name" value="HTH-TYPE TRANSCRIPTIONAL REGULATOR"/>
    <property type="match status" value="1"/>
</dbReference>
<keyword evidence="3" id="KW-0238">DNA-binding</keyword>
<dbReference type="SUPFAM" id="SSF53850">
    <property type="entry name" value="Periplasmic binding protein-like II"/>
    <property type="match status" value="1"/>
</dbReference>
<dbReference type="GO" id="GO:0003700">
    <property type="term" value="F:DNA-binding transcription factor activity"/>
    <property type="evidence" value="ECO:0007669"/>
    <property type="project" value="InterPro"/>
</dbReference>
<sequence>MISTKLSLESLEVLDAIARKGSFAAAAESLFRVPSAITYTVRKLEEDLGIALFNRSGHRAELTDAGAELLREGRILLSAASELESRVKRVANGIETELTIAISDLFNITVLYPILKAFYAQNFGTRIKLITEVYGGSWDALISGRADISIGAPGDGPSGGGYMTKPIGALEFHYAVAADHPLATLPEPIQNADILRYRAISAADSSRNLAPRTSGILTGQDVLTVPTMQAKLQAHIAGLGVGYLPKKLAEKHVATGELVIKIVAEPKPEGISYLAWCSKGGKAQQWLLKELEQLTMDAWLM</sequence>
<dbReference type="InterPro" id="IPR036388">
    <property type="entry name" value="WH-like_DNA-bd_sf"/>
</dbReference>
<dbReference type="SUPFAM" id="SSF46785">
    <property type="entry name" value="Winged helix' DNA-binding domain"/>
    <property type="match status" value="1"/>
</dbReference>
<reference evidence="6" key="1">
    <citation type="submission" date="2016-10" db="EMBL/GenBank/DDBJ databases">
        <title>Sequence of Gallionella enrichment culture.</title>
        <authorList>
            <person name="Poehlein A."/>
            <person name="Muehling M."/>
            <person name="Daniel R."/>
        </authorList>
    </citation>
    <scope>NUCLEOTIDE SEQUENCE</scope>
</reference>
<dbReference type="Pfam" id="PF03466">
    <property type="entry name" value="LysR_substrate"/>
    <property type="match status" value="1"/>
</dbReference>
<evidence type="ECO:0000313" key="6">
    <source>
        <dbReference type="EMBL" id="OIR00069.1"/>
    </source>
</evidence>
<protein>
    <submittedName>
        <fullName evidence="6">HTH-type transcriptional activator AllS</fullName>
    </submittedName>
</protein>
<dbReference type="Gene3D" id="1.10.10.10">
    <property type="entry name" value="Winged helix-like DNA-binding domain superfamily/Winged helix DNA-binding domain"/>
    <property type="match status" value="1"/>
</dbReference>
<dbReference type="GO" id="GO:0000976">
    <property type="term" value="F:transcription cis-regulatory region binding"/>
    <property type="evidence" value="ECO:0007669"/>
    <property type="project" value="TreeGrafter"/>
</dbReference>
<proteinExistence type="inferred from homology"/>
<evidence type="ECO:0000256" key="2">
    <source>
        <dbReference type="ARBA" id="ARBA00023015"/>
    </source>
</evidence>
<name>A0A1J5S761_9ZZZZ</name>
<keyword evidence="4" id="KW-0804">Transcription</keyword>
<dbReference type="PROSITE" id="PS50931">
    <property type="entry name" value="HTH_LYSR"/>
    <property type="match status" value="1"/>
</dbReference>
<dbReference type="Gene3D" id="3.40.190.290">
    <property type="match status" value="1"/>
</dbReference>
<evidence type="ECO:0000259" key="5">
    <source>
        <dbReference type="PROSITE" id="PS50931"/>
    </source>
</evidence>
<dbReference type="InterPro" id="IPR036390">
    <property type="entry name" value="WH_DNA-bd_sf"/>
</dbReference>
<dbReference type="InterPro" id="IPR000847">
    <property type="entry name" value="LysR_HTH_N"/>
</dbReference>
<dbReference type="Pfam" id="PF00126">
    <property type="entry name" value="HTH_1"/>
    <property type="match status" value="1"/>
</dbReference>
<dbReference type="AlphaFoldDB" id="A0A1J5S761"/>
<keyword evidence="2" id="KW-0805">Transcription regulation</keyword>
<gene>
    <name evidence="6" type="primary">allS_1</name>
    <name evidence="6" type="ORF">GALL_178900</name>
</gene>
<dbReference type="PANTHER" id="PTHR30126:SF4">
    <property type="entry name" value="LYSR FAMILY TRANSCRIPTIONAL REGULATOR"/>
    <property type="match status" value="1"/>
</dbReference>
<comment type="caution">
    <text evidence="6">The sequence shown here is derived from an EMBL/GenBank/DDBJ whole genome shotgun (WGS) entry which is preliminary data.</text>
</comment>
<evidence type="ECO:0000256" key="1">
    <source>
        <dbReference type="ARBA" id="ARBA00009437"/>
    </source>
</evidence>
<evidence type="ECO:0000256" key="3">
    <source>
        <dbReference type="ARBA" id="ARBA00023125"/>
    </source>
</evidence>